<evidence type="ECO:0000256" key="2">
    <source>
        <dbReference type="ARBA" id="ARBA00022475"/>
    </source>
</evidence>
<dbReference type="Gene3D" id="3.30.450.20">
    <property type="entry name" value="PAS domain"/>
    <property type="match status" value="2"/>
</dbReference>
<dbReference type="SUPFAM" id="SSF103190">
    <property type="entry name" value="Sensory domain-like"/>
    <property type="match status" value="1"/>
</dbReference>
<feature type="transmembrane region" description="Helical" evidence="10">
    <location>
        <begin position="12"/>
        <end position="35"/>
    </location>
</feature>
<dbReference type="Gene3D" id="1.10.287.950">
    <property type="entry name" value="Methyl-accepting chemotaxis protein"/>
    <property type="match status" value="1"/>
</dbReference>
<dbReference type="InterPro" id="IPR029151">
    <property type="entry name" value="Sensor-like_sf"/>
</dbReference>
<evidence type="ECO:0000313" key="13">
    <source>
        <dbReference type="EMBL" id="BCJ94138.1"/>
    </source>
</evidence>
<evidence type="ECO:0000256" key="1">
    <source>
        <dbReference type="ARBA" id="ARBA00004651"/>
    </source>
</evidence>
<dbReference type="Pfam" id="PF02743">
    <property type="entry name" value="dCache_1"/>
    <property type="match status" value="1"/>
</dbReference>
<evidence type="ECO:0000256" key="7">
    <source>
        <dbReference type="ARBA" id="ARBA00023224"/>
    </source>
</evidence>
<sequence length="688" mass="75613">MGKRFTGIKGKILISTMIVLLITMFSLSSIMIYIFNTKSYSDYYSNSTEQMKIVSQAIHIFYQQIDRNIDMLATNPLIMKADSSITTYRDTTEETPMHPSANKGIEQEIYKVFEQYAVSHEGTSYVYLGTKDGGYIQWPEETTMAGFDPTKRPWYNQAMSENGGIIRTEPYEYKSQLLTSNARTITDKNGNVLGAIGIDVQQSEISNMLKGMKTGETGYTMIVHSNGLIMADGNNENNNFKNINEINIEGLDRLLGNELVPFIITANKVKYIVNPYKVNGTDWILASFMSKAELESGAREIASSVAVSSIAIVIIAFVILGYVAGSITKPILAVTKKVQDFADLDFSTDSKTDVGKYINGKDEIGNMVRALKVMRDNVANFIFSTSEAAEQVAASSEELTATSFQAATASEEIATTIEEIAKGAGDQAKDTEMTAVNVEEMGKLLEQDFQYLEELNAATVQIEKQKEEGFSIINNLINKTKKNNDAANDVYQIVLSNNESAEKIDNASSMIQGIADQTNLLSLNAAIEAARAGEVGKGFAVVAEEIRKLADQSNEFTKDIKTVINELKEKSQNAVDLMQQSKQIGTEQTMSVEATEEKFKGIAEAIDIIKSKIDKLNDSSKMMISNKTKVIELTQNLAAISEENAAGTQEASAAMEEQAATIDEIANSGESLATIAEELRELIEKFKI</sequence>
<dbReference type="EMBL" id="AP023367">
    <property type="protein sequence ID" value="BCJ94138.1"/>
    <property type="molecule type" value="Genomic_DNA"/>
</dbReference>
<evidence type="ECO:0000313" key="14">
    <source>
        <dbReference type="Proteomes" id="UP000515561"/>
    </source>
</evidence>
<dbReference type="PROSITE" id="PS50885">
    <property type="entry name" value="HAMP"/>
    <property type="match status" value="1"/>
</dbReference>
<dbReference type="GO" id="GO:0006935">
    <property type="term" value="P:chemotaxis"/>
    <property type="evidence" value="ECO:0007669"/>
    <property type="project" value="UniProtKB-KW"/>
</dbReference>
<keyword evidence="6 10" id="KW-0472">Membrane</keyword>
<keyword evidence="14" id="KW-1185">Reference proteome</keyword>
<keyword evidence="5 10" id="KW-1133">Transmembrane helix</keyword>
<accession>A0A6S6R501</accession>
<keyword evidence="3" id="KW-0145">Chemotaxis</keyword>
<dbReference type="PANTHER" id="PTHR32089:SF112">
    <property type="entry name" value="LYSOZYME-LIKE PROTEIN-RELATED"/>
    <property type="match status" value="1"/>
</dbReference>
<feature type="transmembrane region" description="Helical" evidence="10">
    <location>
        <begin position="301"/>
        <end position="323"/>
    </location>
</feature>
<dbReference type="SMART" id="SM00283">
    <property type="entry name" value="MA"/>
    <property type="match status" value="1"/>
</dbReference>
<dbReference type="CDD" id="cd06225">
    <property type="entry name" value="HAMP"/>
    <property type="match status" value="1"/>
</dbReference>
<dbReference type="GO" id="GO:0005886">
    <property type="term" value="C:plasma membrane"/>
    <property type="evidence" value="ECO:0007669"/>
    <property type="project" value="UniProtKB-SubCell"/>
</dbReference>
<evidence type="ECO:0000259" key="12">
    <source>
        <dbReference type="PROSITE" id="PS50885"/>
    </source>
</evidence>
<keyword evidence="2" id="KW-1003">Cell membrane</keyword>
<dbReference type="Pfam" id="PF00672">
    <property type="entry name" value="HAMP"/>
    <property type="match status" value="1"/>
</dbReference>
<feature type="domain" description="Methyl-accepting transducer" evidence="11">
    <location>
        <begin position="402"/>
        <end position="659"/>
    </location>
</feature>
<dbReference type="Pfam" id="PF00015">
    <property type="entry name" value="MCPsignal"/>
    <property type="match status" value="1"/>
</dbReference>
<proteinExistence type="inferred from homology"/>
<organism evidence="13 14">
    <name type="scientific">Anaerocolumna cellulosilytica</name>
    <dbReference type="NCBI Taxonomy" id="433286"/>
    <lineage>
        <taxon>Bacteria</taxon>
        <taxon>Bacillati</taxon>
        <taxon>Bacillota</taxon>
        <taxon>Clostridia</taxon>
        <taxon>Lachnospirales</taxon>
        <taxon>Lachnospiraceae</taxon>
        <taxon>Anaerocolumna</taxon>
    </lineage>
</organism>
<reference evidence="13 14" key="1">
    <citation type="journal article" date="2016" name="Int. J. Syst. Evol. Microbiol.">
        <title>Descriptions of Anaerotaenia torta gen. nov., sp. nov. and Anaerocolumna cellulosilytica gen. nov., sp. nov. isolated from a methanogenic reactor of cattle waste.</title>
        <authorList>
            <person name="Uek A."/>
            <person name="Ohtaki Y."/>
            <person name="Kaku N."/>
            <person name="Ueki K."/>
        </authorList>
    </citation>
    <scope>NUCLEOTIDE SEQUENCE [LARGE SCALE GENOMIC DNA]</scope>
    <source>
        <strain evidence="13 14">SN021</strain>
    </source>
</reference>
<dbReference type="SUPFAM" id="SSF58104">
    <property type="entry name" value="Methyl-accepting chemotaxis protein (MCP) signaling domain"/>
    <property type="match status" value="1"/>
</dbReference>
<dbReference type="InterPro" id="IPR004089">
    <property type="entry name" value="MCPsignal_dom"/>
</dbReference>
<evidence type="ECO:0000256" key="10">
    <source>
        <dbReference type="SAM" id="Phobius"/>
    </source>
</evidence>
<evidence type="ECO:0000256" key="4">
    <source>
        <dbReference type="ARBA" id="ARBA00022692"/>
    </source>
</evidence>
<dbReference type="PANTHER" id="PTHR32089">
    <property type="entry name" value="METHYL-ACCEPTING CHEMOTAXIS PROTEIN MCPB"/>
    <property type="match status" value="1"/>
</dbReference>
<dbReference type="AlphaFoldDB" id="A0A6S6R501"/>
<evidence type="ECO:0000256" key="8">
    <source>
        <dbReference type="ARBA" id="ARBA00029447"/>
    </source>
</evidence>
<evidence type="ECO:0000259" key="11">
    <source>
        <dbReference type="PROSITE" id="PS50111"/>
    </source>
</evidence>
<dbReference type="KEGG" id="acel:acsn021_17070"/>
<evidence type="ECO:0000256" key="9">
    <source>
        <dbReference type="PROSITE-ProRule" id="PRU00284"/>
    </source>
</evidence>
<protein>
    <submittedName>
        <fullName evidence="13">Methyl-accepting chemotaxis protein</fullName>
    </submittedName>
</protein>
<name>A0A6S6R501_9FIRM</name>
<dbReference type="GO" id="GO:0007165">
    <property type="term" value="P:signal transduction"/>
    <property type="evidence" value="ECO:0007669"/>
    <property type="project" value="UniProtKB-KW"/>
</dbReference>
<evidence type="ECO:0000256" key="6">
    <source>
        <dbReference type="ARBA" id="ARBA00023136"/>
    </source>
</evidence>
<dbReference type="InterPro" id="IPR003660">
    <property type="entry name" value="HAMP_dom"/>
</dbReference>
<evidence type="ECO:0000256" key="5">
    <source>
        <dbReference type="ARBA" id="ARBA00022989"/>
    </source>
</evidence>
<gene>
    <name evidence="13" type="ORF">acsn021_17070</name>
</gene>
<evidence type="ECO:0000256" key="3">
    <source>
        <dbReference type="ARBA" id="ARBA00022500"/>
    </source>
</evidence>
<keyword evidence="7 9" id="KW-0807">Transducer</keyword>
<comment type="subcellular location">
    <subcellularLocation>
        <location evidence="1">Cell membrane</location>
        <topology evidence="1">Multi-pass membrane protein</topology>
    </subcellularLocation>
</comment>
<dbReference type="InterPro" id="IPR033479">
    <property type="entry name" value="dCache_1"/>
</dbReference>
<keyword evidence="4 10" id="KW-0812">Transmembrane</keyword>
<dbReference type="PROSITE" id="PS50111">
    <property type="entry name" value="CHEMOTAXIS_TRANSDUC_2"/>
    <property type="match status" value="1"/>
</dbReference>
<dbReference type="Proteomes" id="UP000515561">
    <property type="component" value="Chromosome"/>
</dbReference>
<comment type="similarity">
    <text evidence="8">Belongs to the methyl-accepting chemotaxis (MCP) protein family.</text>
</comment>
<feature type="domain" description="HAMP" evidence="12">
    <location>
        <begin position="325"/>
        <end position="383"/>
    </location>
</feature>